<organism evidence="2 3">
    <name type="scientific">Zasmidium cellare ATCC 36951</name>
    <dbReference type="NCBI Taxonomy" id="1080233"/>
    <lineage>
        <taxon>Eukaryota</taxon>
        <taxon>Fungi</taxon>
        <taxon>Dikarya</taxon>
        <taxon>Ascomycota</taxon>
        <taxon>Pezizomycotina</taxon>
        <taxon>Dothideomycetes</taxon>
        <taxon>Dothideomycetidae</taxon>
        <taxon>Mycosphaerellales</taxon>
        <taxon>Mycosphaerellaceae</taxon>
        <taxon>Zasmidium</taxon>
    </lineage>
</organism>
<dbReference type="NCBIfam" id="TIGR03833">
    <property type="entry name" value="YwbE family protein"/>
    <property type="match status" value="1"/>
</dbReference>
<dbReference type="PANTHER" id="PTHR40069:SF1">
    <property type="entry name" value="YWBE PROTEIN"/>
    <property type="match status" value="1"/>
</dbReference>
<dbReference type="EMBL" id="ML993626">
    <property type="protein sequence ID" value="KAF2160438.1"/>
    <property type="molecule type" value="Genomic_DNA"/>
</dbReference>
<evidence type="ECO:0000256" key="1">
    <source>
        <dbReference type="SAM" id="MobiDB-lite"/>
    </source>
</evidence>
<evidence type="ECO:0000313" key="3">
    <source>
        <dbReference type="Proteomes" id="UP000799537"/>
    </source>
</evidence>
<accession>A0A6A6C2D6</accession>
<dbReference type="Proteomes" id="UP000799537">
    <property type="component" value="Unassembled WGS sequence"/>
</dbReference>
<dbReference type="PANTHER" id="PTHR40069">
    <property type="entry name" value="YWBE PROTEIN"/>
    <property type="match status" value="1"/>
</dbReference>
<feature type="compositionally biased region" description="Basic residues" evidence="1">
    <location>
        <begin position="1"/>
        <end position="10"/>
    </location>
</feature>
<feature type="compositionally biased region" description="Low complexity" evidence="1">
    <location>
        <begin position="55"/>
        <end position="66"/>
    </location>
</feature>
<evidence type="ECO:0008006" key="4">
    <source>
        <dbReference type="Google" id="ProtNLM"/>
    </source>
</evidence>
<dbReference type="InterPro" id="IPR019240">
    <property type="entry name" value="DUF2196"/>
</dbReference>
<dbReference type="AlphaFoldDB" id="A0A6A6C2D6"/>
<dbReference type="RefSeq" id="XP_033661327.1">
    <property type="nucleotide sequence ID" value="XM_033809293.1"/>
</dbReference>
<dbReference type="GeneID" id="54562565"/>
<reference evidence="2" key="1">
    <citation type="journal article" date="2020" name="Stud. Mycol.">
        <title>101 Dothideomycetes genomes: a test case for predicting lifestyles and emergence of pathogens.</title>
        <authorList>
            <person name="Haridas S."/>
            <person name="Albert R."/>
            <person name="Binder M."/>
            <person name="Bloem J."/>
            <person name="Labutti K."/>
            <person name="Salamov A."/>
            <person name="Andreopoulos B."/>
            <person name="Baker S."/>
            <person name="Barry K."/>
            <person name="Bills G."/>
            <person name="Bluhm B."/>
            <person name="Cannon C."/>
            <person name="Castanera R."/>
            <person name="Culley D."/>
            <person name="Daum C."/>
            <person name="Ezra D."/>
            <person name="Gonzalez J."/>
            <person name="Henrissat B."/>
            <person name="Kuo A."/>
            <person name="Liang C."/>
            <person name="Lipzen A."/>
            <person name="Lutzoni F."/>
            <person name="Magnuson J."/>
            <person name="Mondo S."/>
            <person name="Nolan M."/>
            <person name="Ohm R."/>
            <person name="Pangilinan J."/>
            <person name="Park H.-J."/>
            <person name="Ramirez L."/>
            <person name="Alfaro M."/>
            <person name="Sun H."/>
            <person name="Tritt A."/>
            <person name="Yoshinaga Y."/>
            <person name="Zwiers L.-H."/>
            <person name="Turgeon B."/>
            <person name="Goodwin S."/>
            <person name="Spatafora J."/>
            <person name="Crous P."/>
            <person name="Grigoriev I."/>
        </authorList>
    </citation>
    <scope>NUCLEOTIDE SEQUENCE</scope>
    <source>
        <strain evidence="2">ATCC 36951</strain>
    </source>
</reference>
<proteinExistence type="predicted"/>
<dbReference type="Pfam" id="PF09962">
    <property type="entry name" value="DUF2196"/>
    <property type="match status" value="1"/>
</dbReference>
<evidence type="ECO:0000313" key="2">
    <source>
        <dbReference type="EMBL" id="KAF2160438.1"/>
    </source>
</evidence>
<keyword evidence="3" id="KW-1185">Reference proteome</keyword>
<name>A0A6A6C2D6_ZASCE</name>
<gene>
    <name evidence="2" type="ORF">M409DRAFT_29061</name>
</gene>
<sequence>MNRPRNRQQRPNRGGGQTSSRGGQSSQARGDHSNNNRGQTRGGGHNTPRPPYPTTVPTTTQVLPGTSVSIVLKQDQPTGREVQGVVQDLLTRGNHPRGIKVRLSDGRVGRVQRMVGAGGGSGGSAAKVGGAHAGGGGCGGRRVELERGEDDALDGPPPRTLADYIQFPSSDEDGETSTRGNEVGFTTATAKCPICGLFEGDEIAVSRHAEEHFT</sequence>
<protein>
    <recommendedName>
        <fullName evidence="4">UBZ4-type domain-containing protein</fullName>
    </recommendedName>
</protein>
<feature type="region of interest" description="Disordered" evidence="1">
    <location>
        <begin position="1"/>
        <end position="66"/>
    </location>
</feature>
<feature type="region of interest" description="Disordered" evidence="1">
    <location>
        <begin position="117"/>
        <end position="137"/>
    </location>
</feature>
<feature type="compositionally biased region" description="Low complexity" evidence="1">
    <location>
        <begin position="18"/>
        <end position="28"/>
    </location>
</feature>
<dbReference type="OrthoDB" id="20105at2759"/>